<proteinExistence type="predicted"/>
<evidence type="ECO:0000313" key="3">
    <source>
        <dbReference type="Proteomes" id="UP000568380"/>
    </source>
</evidence>
<comment type="caution">
    <text evidence="2">The sequence shown here is derived from an EMBL/GenBank/DDBJ whole genome shotgun (WGS) entry which is preliminary data.</text>
</comment>
<accession>A0A7W8AA64</accession>
<evidence type="ECO:0000313" key="2">
    <source>
        <dbReference type="EMBL" id="MBB5082487.1"/>
    </source>
</evidence>
<name>A0A7W8AA64_9ACTN</name>
<dbReference type="InterPro" id="IPR000182">
    <property type="entry name" value="GNAT_dom"/>
</dbReference>
<protein>
    <submittedName>
        <fullName evidence="2">Ribosomal-protein-alanine N-acetyltransferase</fullName>
        <ecNumber evidence="2">2.3.1.267</ecNumber>
    </submittedName>
</protein>
<dbReference type="PANTHER" id="PTHR43792:SF1">
    <property type="entry name" value="N-ACETYLTRANSFERASE DOMAIN-CONTAINING PROTEIN"/>
    <property type="match status" value="1"/>
</dbReference>
<dbReference type="EC" id="2.3.1.267" evidence="2"/>
<sequence>METERLIMRRWREEDREPFAAMNADPEVMEHFPARLTRVQSDMMIDRMEMGFDRDGYGLWALEVRESGEFVGFTGLIYWDFPAHFTPAVEVGWRLSRAAWGRGYATEAARAALARGFGELGLKEIVSMTAVANVRSRAVMERLGMTRDPADDFDHPNVPEGSPVRRTVLYRLSRP</sequence>
<keyword evidence="3" id="KW-1185">Reference proteome</keyword>
<gene>
    <name evidence="2" type="ORF">HNR40_007982</name>
</gene>
<keyword evidence="2" id="KW-0808">Transferase</keyword>
<dbReference type="Gene3D" id="3.40.630.30">
    <property type="match status" value="1"/>
</dbReference>
<dbReference type="AlphaFoldDB" id="A0A7W8AA64"/>
<dbReference type="RefSeq" id="WP_184970746.1">
    <property type="nucleotide sequence ID" value="NZ_JACHIN010000013.1"/>
</dbReference>
<evidence type="ECO:0000259" key="1">
    <source>
        <dbReference type="PROSITE" id="PS51186"/>
    </source>
</evidence>
<dbReference type="InterPro" id="IPR016181">
    <property type="entry name" value="Acyl_CoA_acyltransferase"/>
</dbReference>
<dbReference type="GO" id="GO:0008999">
    <property type="term" value="F:protein-N-terminal-alanine acetyltransferase activity"/>
    <property type="evidence" value="ECO:0007669"/>
    <property type="project" value="UniProtKB-EC"/>
</dbReference>
<dbReference type="Proteomes" id="UP000568380">
    <property type="component" value="Unassembled WGS sequence"/>
</dbReference>
<dbReference type="Pfam" id="PF13302">
    <property type="entry name" value="Acetyltransf_3"/>
    <property type="match status" value="1"/>
</dbReference>
<dbReference type="PROSITE" id="PS51186">
    <property type="entry name" value="GNAT"/>
    <property type="match status" value="1"/>
</dbReference>
<dbReference type="PANTHER" id="PTHR43792">
    <property type="entry name" value="GNAT FAMILY, PUTATIVE (AFU_ORTHOLOGUE AFUA_3G00765)-RELATED-RELATED"/>
    <property type="match status" value="1"/>
</dbReference>
<dbReference type="InterPro" id="IPR051531">
    <property type="entry name" value="N-acetyltransferase"/>
</dbReference>
<dbReference type="EMBL" id="JACHIN010000013">
    <property type="protein sequence ID" value="MBB5082487.1"/>
    <property type="molecule type" value="Genomic_DNA"/>
</dbReference>
<keyword evidence="2" id="KW-0012">Acyltransferase</keyword>
<dbReference type="SUPFAM" id="SSF55729">
    <property type="entry name" value="Acyl-CoA N-acyltransferases (Nat)"/>
    <property type="match status" value="1"/>
</dbReference>
<feature type="domain" description="N-acetyltransferase" evidence="1">
    <location>
        <begin position="6"/>
        <end position="175"/>
    </location>
</feature>
<organism evidence="2 3">
    <name type="scientific">Nonomuraea endophytica</name>
    <dbReference type="NCBI Taxonomy" id="714136"/>
    <lineage>
        <taxon>Bacteria</taxon>
        <taxon>Bacillati</taxon>
        <taxon>Actinomycetota</taxon>
        <taxon>Actinomycetes</taxon>
        <taxon>Streptosporangiales</taxon>
        <taxon>Streptosporangiaceae</taxon>
        <taxon>Nonomuraea</taxon>
    </lineage>
</organism>
<reference evidence="2 3" key="1">
    <citation type="submission" date="2020-08" db="EMBL/GenBank/DDBJ databases">
        <title>Genomic Encyclopedia of Type Strains, Phase IV (KMG-IV): sequencing the most valuable type-strain genomes for metagenomic binning, comparative biology and taxonomic classification.</title>
        <authorList>
            <person name="Goeker M."/>
        </authorList>
    </citation>
    <scope>NUCLEOTIDE SEQUENCE [LARGE SCALE GENOMIC DNA]</scope>
    <source>
        <strain evidence="2 3">DSM 45385</strain>
    </source>
</reference>